<name>A0A812VTQ8_9DINO</name>
<feature type="non-terminal residue" evidence="1">
    <location>
        <position position="163"/>
    </location>
</feature>
<dbReference type="Proteomes" id="UP000601435">
    <property type="component" value="Unassembled WGS sequence"/>
</dbReference>
<keyword evidence="2" id="KW-1185">Reference proteome</keyword>
<gene>
    <name evidence="1" type="primary">ankrd29</name>
    <name evidence="1" type="ORF">SNEC2469_LOCUS18435</name>
</gene>
<sequence length="163" mass="18803">VLREAPEAATALLRYATVEPKKEDPFWHPLPTRVSFAPRHRLAKFKRAFNPQDVYLTEYQHENNWSFDPSAWRPPGWHEPWVDRSPGKPIIDAEIRVCLIADLICPEVFAALVDPKNADFLQLYEDDTIHAMVKHLFWKAAGKIDLTSVLLSFWSLALLLAEE</sequence>
<dbReference type="AlphaFoldDB" id="A0A812VTQ8"/>
<dbReference type="OrthoDB" id="443032at2759"/>
<reference evidence="1" key="1">
    <citation type="submission" date="2021-02" db="EMBL/GenBank/DDBJ databases">
        <authorList>
            <person name="Dougan E. K."/>
            <person name="Rhodes N."/>
            <person name="Thang M."/>
            <person name="Chan C."/>
        </authorList>
    </citation>
    <scope>NUCLEOTIDE SEQUENCE</scope>
</reference>
<feature type="non-terminal residue" evidence="1">
    <location>
        <position position="1"/>
    </location>
</feature>
<protein>
    <submittedName>
        <fullName evidence="1">Ankrd29 protein</fullName>
    </submittedName>
</protein>
<organism evidence="1 2">
    <name type="scientific">Symbiodinium necroappetens</name>
    <dbReference type="NCBI Taxonomy" id="1628268"/>
    <lineage>
        <taxon>Eukaryota</taxon>
        <taxon>Sar</taxon>
        <taxon>Alveolata</taxon>
        <taxon>Dinophyceae</taxon>
        <taxon>Suessiales</taxon>
        <taxon>Symbiodiniaceae</taxon>
        <taxon>Symbiodinium</taxon>
    </lineage>
</organism>
<evidence type="ECO:0000313" key="1">
    <source>
        <dbReference type="EMBL" id="CAE7651803.1"/>
    </source>
</evidence>
<evidence type="ECO:0000313" key="2">
    <source>
        <dbReference type="Proteomes" id="UP000601435"/>
    </source>
</evidence>
<proteinExistence type="predicted"/>
<dbReference type="EMBL" id="CAJNJA010031025">
    <property type="protein sequence ID" value="CAE7651803.1"/>
    <property type="molecule type" value="Genomic_DNA"/>
</dbReference>
<accession>A0A812VTQ8</accession>
<comment type="caution">
    <text evidence="1">The sequence shown here is derived from an EMBL/GenBank/DDBJ whole genome shotgun (WGS) entry which is preliminary data.</text>
</comment>